<comment type="similarity">
    <text evidence="2">Belongs to the bacterial solute-binding protein 1 family.</text>
</comment>
<keyword evidence="3" id="KW-0732">Signal</keyword>
<dbReference type="InterPro" id="IPR006059">
    <property type="entry name" value="SBP"/>
</dbReference>
<dbReference type="Proteomes" id="UP000193870">
    <property type="component" value="Unassembled WGS sequence"/>
</dbReference>
<dbReference type="AlphaFoldDB" id="A0A1Y5SZB7"/>
<proteinExistence type="inferred from homology"/>
<feature type="chain" id="PRO_5010987212" evidence="3">
    <location>
        <begin position="28"/>
        <end position="425"/>
    </location>
</feature>
<name>A0A1Y5SZB7_9RHOB</name>
<dbReference type="STRING" id="315423.SAMN04488020_106208"/>
<evidence type="ECO:0000256" key="1">
    <source>
        <dbReference type="ARBA" id="ARBA00004418"/>
    </source>
</evidence>
<dbReference type="GO" id="GO:0042597">
    <property type="term" value="C:periplasmic space"/>
    <property type="evidence" value="ECO:0007669"/>
    <property type="project" value="UniProtKB-SubCell"/>
</dbReference>
<accession>A0A1Y5SZB7</accession>
<sequence>MKRFGMGRIAALAGVAAAALLAGPVAAQDAKELRMLWWGSQPRADRTFEVIDMYQEANPDVSIQGETVGWSDYWTRLATQVAGRNAPDVIQQDYRYLFEYGSRGALADMMPYRDEILALPGVSEEDLQSGMADGKLWGVNLGVNSVAMMVNATAFEEAGVRLPENGDTWAEVKELAIEVAEKSDQIDYGIEDSSGYEPAFQNWLRQRGKDLYTAEGQLAFDESDVVAWYEFWADMRDSGAAPPPDVQALDQRSIETNQVSLGNTAIGFANSNQLVGFSQINEDEIVMRVFPLVEGSTNEGHYFKPSQLLSVAASTEFPEDSMAFVNFFITDTEAGKVLDVERGVPISDQVREAIRPELDEDGLAQLEFIEGLDPYAGTLPPPPPQGAGEIDQMMISVGQQVAFGQLTPEEGAERLVSSAESILSR</sequence>
<dbReference type="PANTHER" id="PTHR43649">
    <property type="entry name" value="ARABINOSE-BINDING PROTEIN-RELATED"/>
    <property type="match status" value="1"/>
</dbReference>
<dbReference type="EMBL" id="FWFV01000006">
    <property type="protein sequence ID" value="SLN52418.1"/>
    <property type="molecule type" value="Genomic_DNA"/>
</dbReference>
<evidence type="ECO:0000256" key="2">
    <source>
        <dbReference type="ARBA" id="ARBA00008520"/>
    </source>
</evidence>
<evidence type="ECO:0000313" key="5">
    <source>
        <dbReference type="Proteomes" id="UP000193870"/>
    </source>
</evidence>
<organism evidence="4 5">
    <name type="scientific">Palleronia marisminoris</name>
    <dbReference type="NCBI Taxonomy" id="315423"/>
    <lineage>
        <taxon>Bacteria</taxon>
        <taxon>Pseudomonadati</taxon>
        <taxon>Pseudomonadota</taxon>
        <taxon>Alphaproteobacteria</taxon>
        <taxon>Rhodobacterales</taxon>
        <taxon>Roseobacteraceae</taxon>
        <taxon>Palleronia</taxon>
    </lineage>
</organism>
<evidence type="ECO:0000256" key="3">
    <source>
        <dbReference type="SAM" id="SignalP"/>
    </source>
</evidence>
<dbReference type="Gene3D" id="3.40.190.10">
    <property type="entry name" value="Periplasmic binding protein-like II"/>
    <property type="match status" value="2"/>
</dbReference>
<protein>
    <submittedName>
        <fullName evidence="4">Putative ABC transporter substrate-binding protein YesO</fullName>
    </submittedName>
</protein>
<dbReference type="InterPro" id="IPR050490">
    <property type="entry name" value="Bact_solute-bd_prot1"/>
</dbReference>
<feature type="signal peptide" evidence="3">
    <location>
        <begin position="1"/>
        <end position="27"/>
    </location>
</feature>
<evidence type="ECO:0000313" key="4">
    <source>
        <dbReference type="EMBL" id="SLN52418.1"/>
    </source>
</evidence>
<reference evidence="4 5" key="1">
    <citation type="submission" date="2017-03" db="EMBL/GenBank/DDBJ databases">
        <authorList>
            <person name="Afonso C.L."/>
            <person name="Miller P.J."/>
            <person name="Scott M.A."/>
            <person name="Spackman E."/>
            <person name="Goraichik I."/>
            <person name="Dimitrov K.M."/>
            <person name="Suarez D.L."/>
            <person name="Swayne D.E."/>
        </authorList>
    </citation>
    <scope>NUCLEOTIDE SEQUENCE [LARGE SCALE GENOMIC DNA]</scope>
    <source>
        <strain evidence="4 5">CECT 7066</strain>
    </source>
</reference>
<dbReference type="PANTHER" id="PTHR43649:SF11">
    <property type="entry name" value="ABC TRANSPORTER SUBSTRATE-BINDING PROTEIN YESO-RELATED"/>
    <property type="match status" value="1"/>
</dbReference>
<dbReference type="Pfam" id="PF13416">
    <property type="entry name" value="SBP_bac_8"/>
    <property type="match status" value="1"/>
</dbReference>
<keyword evidence="5" id="KW-1185">Reference proteome</keyword>
<dbReference type="SUPFAM" id="SSF53850">
    <property type="entry name" value="Periplasmic binding protein-like II"/>
    <property type="match status" value="1"/>
</dbReference>
<comment type="subcellular location">
    <subcellularLocation>
        <location evidence="1">Periplasm</location>
    </subcellularLocation>
</comment>
<gene>
    <name evidence="4" type="primary">yesO</name>
    <name evidence="4" type="ORF">PAM7066_02442</name>
</gene>